<dbReference type="InterPro" id="IPR047603">
    <property type="entry name" value="FxsC_N"/>
</dbReference>
<evidence type="ECO:0000313" key="3">
    <source>
        <dbReference type="EMBL" id="MCF1594579.1"/>
    </source>
</evidence>
<feature type="compositionally biased region" description="Gly residues" evidence="1">
    <location>
        <begin position="46"/>
        <end position="64"/>
    </location>
</feature>
<feature type="region of interest" description="Disordered" evidence="1">
    <location>
        <begin position="828"/>
        <end position="872"/>
    </location>
</feature>
<dbReference type="NCBIfam" id="NF040588">
    <property type="entry name" value="FxsC_Nterm"/>
    <property type="match status" value="1"/>
</dbReference>
<feature type="region of interest" description="Disordered" evidence="1">
    <location>
        <begin position="37"/>
        <end position="69"/>
    </location>
</feature>
<dbReference type="InterPro" id="IPR035897">
    <property type="entry name" value="Toll_tir_struct_dom_sf"/>
</dbReference>
<feature type="compositionally biased region" description="Basic and acidic residues" evidence="1">
    <location>
        <begin position="863"/>
        <end position="872"/>
    </location>
</feature>
<gene>
    <name evidence="3" type="ORF">L0P92_13525</name>
</gene>
<protein>
    <submittedName>
        <fullName evidence="3">TIR-like protein FxsC</fullName>
    </submittedName>
</protein>
<dbReference type="RefSeq" id="WP_234762830.1">
    <property type="nucleotide sequence ID" value="NZ_JAKEIP010000040.1"/>
</dbReference>
<reference evidence="3" key="1">
    <citation type="submission" date="2022-01" db="EMBL/GenBank/DDBJ databases">
        <title>Draft Genome Sequences of Seven Type Strains of the Genus Streptomyces.</title>
        <authorList>
            <person name="Aziz S."/>
            <person name="Coretto E."/>
            <person name="Chronakova A."/>
            <person name="Sproer C."/>
            <person name="Huber K."/>
            <person name="Nouioui I."/>
            <person name="Gross H."/>
        </authorList>
    </citation>
    <scope>NUCLEOTIDE SEQUENCE</scope>
    <source>
        <strain evidence="3">DSM 103493</strain>
    </source>
</reference>
<dbReference type="SUPFAM" id="SSF52200">
    <property type="entry name" value="Toll/Interleukin receptor TIR domain"/>
    <property type="match status" value="1"/>
</dbReference>
<sequence length="872" mass="94666">MIAALRAVLASAGYDPTPEELADILWLAVQPRRGALQRPLGDGPLPVGGSGSPGFGRDGDGGQATGPEQADSRVLYASVDWSGTAGVAVSPTRIPTPRALADARGMARALRPLRSTVRSRTHFHLDIAATVAALADGFRDIILTPTREPLLDLTFIVDDGISMAVWHDVAKELHQEFHRLKAFRRTRLLGMNTDDPEQIRFTAEPFRHNAPTAQPAAGDRGLVLVLTDGVGPTWQSGMAQEHALRWAAKGPAAIFHVLPEDMWPGTALPTVRLMASAPRPAVPNHHIRLRHPRLPRGILPLPSPPIPVIDIMRGSSARAWAQLVGAPAGEHALHFYDPEQLRSRPAVEPGDEAAVVSEEDALEEFLALASDDARLLAAHLACAGSSLTVPLMRLVQRAAVPKSGPEHLAEVFLAGMLTPHEPVTADEADPLPHEAMPWDRRSFTFPPAVAESLRELVRRSDERATQHYVTEYLARQHREVQAGAALISDRHGALRARTDLPLGSAAPAGPTARGPAEMGRQASLSSLTRQLDAFMDRIHGPRLDWVDDAVAAGSGSADAQRAADLLSQVAAQERVVDRSGDSAELQRLLESLARELGRPELAITYRRAISALGRAMPEPSLSSHGVSSYEESGESAPYFFLSYAHIPRDDSDDSDPNLWVTRLFSDLCEHIRSMTVVPWGSAGFMDRSVRAGAVWTSELSDAIATCRVFVPLYSPRYFVSPWCGKEWTAFTRRQARHPGDGARGLPSGIVPALWSPVPDSQLPLPVRDVQFMHPELGERYRTFGLYGLAKLRSFRNDYQKAVLHLARRIVEVGEGVVVERGERVDLSALPDAFAPPPAPGAPAESDSHSSPESGPGAPRFRLVRPERPPQDE</sequence>
<feature type="region of interest" description="Disordered" evidence="1">
    <location>
        <begin position="499"/>
        <end position="523"/>
    </location>
</feature>
<dbReference type="InterPro" id="IPR047738">
    <property type="entry name" value="SAV_2336-like_N"/>
</dbReference>
<comment type="caution">
    <text evidence="3">The sequence shown here is derived from an EMBL/GenBank/DDBJ whole genome shotgun (WGS) entry which is preliminary data.</text>
</comment>
<dbReference type="NCBIfam" id="NF041121">
    <property type="entry name" value="SAV_2336_NTERM"/>
    <property type="match status" value="1"/>
</dbReference>
<evidence type="ECO:0000256" key="1">
    <source>
        <dbReference type="SAM" id="MobiDB-lite"/>
    </source>
</evidence>
<keyword evidence="4" id="KW-1185">Reference proteome</keyword>
<accession>A0A9X1TLD6</accession>
<proteinExistence type="predicted"/>
<dbReference type="EMBL" id="JAKEIP010000040">
    <property type="protein sequence ID" value="MCF1594579.1"/>
    <property type="molecule type" value="Genomic_DNA"/>
</dbReference>
<dbReference type="GO" id="GO:0007165">
    <property type="term" value="P:signal transduction"/>
    <property type="evidence" value="ECO:0007669"/>
    <property type="project" value="InterPro"/>
</dbReference>
<organism evidence="3 4">
    <name type="scientific">Streptomyces muensis</name>
    <dbReference type="NCBI Taxonomy" id="1077944"/>
    <lineage>
        <taxon>Bacteria</taxon>
        <taxon>Bacillati</taxon>
        <taxon>Actinomycetota</taxon>
        <taxon>Actinomycetes</taxon>
        <taxon>Kitasatosporales</taxon>
        <taxon>Streptomycetaceae</taxon>
        <taxon>Streptomyces</taxon>
    </lineage>
</organism>
<dbReference type="AlphaFoldDB" id="A0A9X1TLD6"/>
<evidence type="ECO:0000259" key="2">
    <source>
        <dbReference type="Pfam" id="PF13676"/>
    </source>
</evidence>
<dbReference type="Pfam" id="PF13676">
    <property type="entry name" value="TIR_2"/>
    <property type="match status" value="1"/>
</dbReference>
<feature type="domain" description="TIR" evidence="2">
    <location>
        <begin position="639"/>
        <end position="736"/>
    </location>
</feature>
<feature type="compositionally biased region" description="Low complexity" evidence="1">
    <location>
        <begin position="503"/>
        <end position="516"/>
    </location>
</feature>
<evidence type="ECO:0000313" key="4">
    <source>
        <dbReference type="Proteomes" id="UP001139384"/>
    </source>
</evidence>
<dbReference type="InterPro" id="IPR000157">
    <property type="entry name" value="TIR_dom"/>
</dbReference>
<name>A0A9X1TLD6_STRM4</name>
<dbReference type="Gene3D" id="3.40.50.10140">
    <property type="entry name" value="Toll/interleukin-1 receptor homology (TIR) domain"/>
    <property type="match status" value="1"/>
</dbReference>
<dbReference type="Proteomes" id="UP001139384">
    <property type="component" value="Unassembled WGS sequence"/>
</dbReference>